<feature type="transmembrane region" description="Helical" evidence="1">
    <location>
        <begin position="37"/>
        <end position="60"/>
    </location>
</feature>
<reference evidence="2 3" key="1">
    <citation type="submission" date="2020-04" db="EMBL/GenBank/DDBJ databases">
        <title>Paeniglutamicibacter sp. ANT13_2, a novel actinomycete isolated from sediment in Antarctica.</title>
        <authorList>
            <person name="Sakdapetsiri C."/>
            <person name="Pinyakong O."/>
        </authorList>
    </citation>
    <scope>NUCLEOTIDE SEQUENCE [LARGE SCALE GENOMIC DNA]</scope>
    <source>
        <strain evidence="2 3">ANT13_2</strain>
    </source>
</reference>
<dbReference type="InterPro" id="IPR021401">
    <property type="entry name" value="DUF3040"/>
</dbReference>
<comment type="caution">
    <text evidence="2">The sequence shown here is derived from an EMBL/GenBank/DDBJ whole genome shotgun (WGS) entry which is preliminary data.</text>
</comment>
<feature type="transmembrane region" description="Helical" evidence="1">
    <location>
        <begin position="66"/>
        <end position="86"/>
    </location>
</feature>
<protein>
    <submittedName>
        <fullName evidence="2">DUF3040 domain-containing protein</fullName>
    </submittedName>
</protein>
<evidence type="ECO:0000256" key="1">
    <source>
        <dbReference type="SAM" id="Phobius"/>
    </source>
</evidence>
<accession>A0ABX1G3Y1</accession>
<evidence type="ECO:0000313" key="2">
    <source>
        <dbReference type="EMBL" id="NKG20923.1"/>
    </source>
</evidence>
<keyword evidence="1" id="KW-1133">Transmembrane helix</keyword>
<sequence length="103" mass="11149">MSLSAREEEILQSLEKALSDQYPVLERRLKHFANLSGGGWMVGIGFLYLLPGLGLLFLGLFSSSTWLGIVAFLVLNGGAYLASVRVNPVSLLRPNRAQSAPST</sequence>
<dbReference type="Proteomes" id="UP000746595">
    <property type="component" value="Unassembled WGS sequence"/>
</dbReference>
<dbReference type="EMBL" id="JAAWVT010000003">
    <property type="protein sequence ID" value="NKG20923.1"/>
    <property type="molecule type" value="Genomic_DNA"/>
</dbReference>
<proteinExistence type="predicted"/>
<keyword evidence="1" id="KW-0472">Membrane</keyword>
<dbReference type="RefSeq" id="WP_132363815.1">
    <property type="nucleotide sequence ID" value="NZ_JAAWVT010000003.1"/>
</dbReference>
<name>A0ABX1G3Y1_9MICC</name>
<keyword evidence="3" id="KW-1185">Reference proteome</keyword>
<evidence type="ECO:0000313" key="3">
    <source>
        <dbReference type="Proteomes" id="UP000746595"/>
    </source>
</evidence>
<keyword evidence="1" id="KW-0812">Transmembrane</keyword>
<organism evidence="2 3">
    <name type="scientific">Paeniglutamicibacter terrestris</name>
    <dbReference type="NCBI Taxonomy" id="2723403"/>
    <lineage>
        <taxon>Bacteria</taxon>
        <taxon>Bacillati</taxon>
        <taxon>Actinomycetota</taxon>
        <taxon>Actinomycetes</taxon>
        <taxon>Micrococcales</taxon>
        <taxon>Micrococcaceae</taxon>
        <taxon>Paeniglutamicibacter</taxon>
    </lineage>
</organism>
<dbReference type="Pfam" id="PF11239">
    <property type="entry name" value="DUF3040"/>
    <property type="match status" value="1"/>
</dbReference>
<gene>
    <name evidence="2" type="ORF">HED64_09420</name>
</gene>